<keyword evidence="2" id="KW-1185">Reference proteome</keyword>
<dbReference type="EMBL" id="MU827351">
    <property type="protein sequence ID" value="KAJ7351898.1"/>
    <property type="molecule type" value="Genomic_DNA"/>
</dbReference>
<dbReference type="AlphaFoldDB" id="A0A9W9YIR8"/>
<feature type="non-terminal residue" evidence="1">
    <location>
        <position position="1"/>
    </location>
</feature>
<sequence>VAMDNEDERFVAKNEFSQETLTPDFELSDIFGDIADSKASVESESALARSKEGSWNDNN</sequence>
<reference evidence="1" key="1">
    <citation type="submission" date="2023-01" db="EMBL/GenBank/DDBJ databases">
        <title>Genome assembly of the deep-sea coral Lophelia pertusa.</title>
        <authorList>
            <person name="Herrera S."/>
            <person name="Cordes E."/>
        </authorList>
    </citation>
    <scope>NUCLEOTIDE SEQUENCE</scope>
    <source>
        <strain evidence="1">USNM1676648</strain>
        <tissue evidence="1">Polyp</tissue>
    </source>
</reference>
<dbReference type="Proteomes" id="UP001163046">
    <property type="component" value="Unassembled WGS sequence"/>
</dbReference>
<organism evidence="1 2">
    <name type="scientific">Desmophyllum pertusum</name>
    <dbReference type="NCBI Taxonomy" id="174260"/>
    <lineage>
        <taxon>Eukaryota</taxon>
        <taxon>Metazoa</taxon>
        <taxon>Cnidaria</taxon>
        <taxon>Anthozoa</taxon>
        <taxon>Hexacorallia</taxon>
        <taxon>Scleractinia</taxon>
        <taxon>Caryophylliina</taxon>
        <taxon>Caryophylliidae</taxon>
        <taxon>Desmophyllum</taxon>
    </lineage>
</organism>
<evidence type="ECO:0000313" key="1">
    <source>
        <dbReference type="EMBL" id="KAJ7351898.1"/>
    </source>
</evidence>
<evidence type="ECO:0000313" key="2">
    <source>
        <dbReference type="Proteomes" id="UP001163046"/>
    </source>
</evidence>
<protein>
    <submittedName>
        <fullName evidence="1">Uncharacterized protein</fullName>
    </submittedName>
</protein>
<accession>A0A9W9YIR8</accession>
<proteinExistence type="predicted"/>
<name>A0A9W9YIR8_9CNID</name>
<gene>
    <name evidence="1" type="ORF">OS493_034806</name>
</gene>
<comment type="caution">
    <text evidence="1">The sequence shown here is derived from an EMBL/GenBank/DDBJ whole genome shotgun (WGS) entry which is preliminary data.</text>
</comment>